<dbReference type="GO" id="GO:0005886">
    <property type="term" value="C:plasma membrane"/>
    <property type="evidence" value="ECO:0007669"/>
    <property type="project" value="UniProtKB-SubCell"/>
</dbReference>
<dbReference type="EMBL" id="JACYFG010000036">
    <property type="protein sequence ID" value="MBD5780349.1"/>
    <property type="molecule type" value="Genomic_DNA"/>
</dbReference>
<keyword evidence="4" id="KW-0762">Sugar transport</keyword>
<feature type="domain" description="ABC transporter" evidence="10">
    <location>
        <begin position="9"/>
        <end position="245"/>
    </location>
</feature>
<evidence type="ECO:0000256" key="8">
    <source>
        <dbReference type="ARBA" id="ARBA00022967"/>
    </source>
</evidence>
<evidence type="ECO:0000256" key="5">
    <source>
        <dbReference type="ARBA" id="ARBA00022737"/>
    </source>
</evidence>
<proteinExistence type="predicted"/>
<keyword evidence="3" id="KW-1003">Cell membrane</keyword>
<dbReference type="FunFam" id="3.40.50.300:FF:000127">
    <property type="entry name" value="Ribose import ATP-binding protein RbsA"/>
    <property type="match status" value="1"/>
</dbReference>
<dbReference type="InterPro" id="IPR027417">
    <property type="entry name" value="P-loop_NTPase"/>
</dbReference>
<evidence type="ECO:0000256" key="4">
    <source>
        <dbReference type="ARBA" id="ARBA00022597"/>
    </source>
</evidence>
<dbReference type="CDD" id="cd03216">
    <property type="entry name" value="ABC_Carb_Monos_I"/>
    <property type="match status" value="1"/>
</dbReference>
<evidence type="ECO:0000259" key="10">
    <source>
        <dbReference type="PROSITE" id="PS50893"/>
    </source>
</evidence>
<evidence type="ECO:0000256" key="2">
    <source>
        <dbReference type="ARBA" id="ARBA00022448"/>
    </source>
</evidence>
<dbReference type="Gene3D" id="3.40.50.300">
    <property type="entry name" value="P-loop containing nucleotide triphosphate hydrolases"/>
    <property type="match status" value="2"/>
</dbReference>
<keyword evidence="8" id="KW-1278">Translocase</keyword>
<dbReference type="CDD" id="cd03215">
    <property type="entry name" value="ABC_Carb_Monos_II"/>
    <property type="match status" value="1"/>
</dbReference>
<protein>
    <submittedName>
        <fullName evidence="11">Sugar ABC transporter ATP-binding protein</fullName>
    </submittedName>
</protein>
<dbReference type="InterPro" id="IPR003439">
    <property type="entry name" value="ABC_transporter-like_ATP-bd"/>
</dbReference>
<keyword evidence="7 11" id="KW-0067">ATP-binding</keyword>
<name>A0A927F9J5_9BACT</name>
<evidence type="ECO:0000256" key="3">
    <source>
        <dbReference type="ARBA" id="ARBA00022475"/>
    </source>
</evidence>
<dbReference type="PROSITE" id="PS00211">
    <property type="entry name" value="ABC_TRANSPORTER_1"/>
    <property type="match status" value="1"/>
</dbReference>
<dbReference type="PANTHER" id="PTHR43790">
    <property type="entry name" value="CARBOHYDRATE TRANSPORT ATP-BINDING PROTEIN MG119-RELATED"/>
    <property type="match status" value="1"/>
</dbReference>
<evidence type="ECO:0000256" key="9">
    <source>
        <dbReference type="ARBA" id="ARBA00023136"/>
    </source>
</evidence>
<evidence type="ECO:0000256" key="1">
    <source>
        <dbReference type="ARBA" id="ARBA00004202"/>
    </source>
</evidence>
<evidence type="ECO:0000313" key="12">
    <source>
        <dbReference type="Proteomes" id="UP000622317"/>
    </source>
</evidence>
<dbReference type="PANTHER" id="PTHR43790:SF9">
    <property type="entry name" value="GALACTOFURANOSE TRANSPORTER ATP-BINDING PROTEIN YTFR"/>
    <property type="match status" value="1"/>
</dbReference>
<dbReference type="InterPro" id="IPR003593">
    <property type="entry name" value="AAA+_ATPase"/>
</dbReference>
<keyword evidence="12" id="KW-1185">Reference proteome</keyword>
<gene>
    <name evidence="11" type="ORF">IEN85_12680</name>
</gene>
<evidence type="ECO:0000256" key="6">
    <source>
        <dbReference type="ARBA" id="ARBA00022741"/>
    </source>
</evidence>
<feature type="domain" description="ABC transporter" evidence="10">
    <location>
        <begin position="265"/>
        <end position="507"/>
    </location>
</feature>
<dbReference type="SMART" id="SM00382">
    <property type="entry name" value="AAA"/>
    <property type="match status" value="2"/>
</dbReference>
<evidence type="ECO:0000256" key="7">
    <source>
        <dbReference type="ARBA" id="ARBA00022840"/>
    </source>
</evidence>
<dbReference type="PROSITE" id="PS50893">
    <property type="entry name" value="ABC_TRANSPORTER_2"/>
    <property type="match status" value="2"/>
</dbReference>
<sequence length="507" mass="55525">MSNHATPLLKVSGLSKRFGSVQALSDVSLELRAGEIHSLLGENGAGKSTTIKCITGVHRPETGTVELNGQEIAPRSPREAELMGIGTVYQEVNLLPNLTVLENIVLGRVKTSAWGKIDWKDARKRAKSALSKLEMDIDLDATLSTLPVAMQQLVALARALEVDSKVLILDEPTASLDEAEVENLFRVMNLLRDKGIGIIFITHFLDQVFRMSDRMTVLRNGRFIATREAKGLSKQDLLQDMLGKAFEEMQSRGDALDAIAADRAQRETQLEVRGLGAPGMIDSVDLELRQGEVVGLAGLLGSGRTECARLIFGVDKATTGTVDLKGRSIKQGVPSESIREGIMLASEDRKAEGIFPNLTVRENMMIALQSRRGALNPVPREEQDAIAEKYIKAMRIKTSGPEAKIKELSGGNQQKVLLARWLAAEPKVLILDEPTRGIDIGARAEIEKLIETLSEDGLSMIMISSEMDEEVRCCHRVLVLRDRKVIGELQGSAISESEIVRKIADHE</sequence>
<dbReference type="InterPro" id="IPR050107">
    <property type="entry name" value="ABC_carbohydrate_import_ATPase"/>
</dbReference>
<dbReference type="RefSeq" id="WP_191617457.1">
    <property type="nucleotide sequence ID" value="NZ_JACYFG010000036.1"/>
</dbReference>
<comment type="subcellular location">
    <subcellularLocation>
        <location evidence="1">Cell membrane</location>
        <topology evidence="1">Peripheral membrane protein</topology>
    </subcellularLocation>
</comment>
<evidence type="ECO:0000313" key="11">
    <source>
        <dbReference type="EMBL" id="MBD5780349.1"/>
    </source>
</evidence>
<keyword evidence="6" id="KW-0547">Nucleotide-binding</keyword>
<dbReference type="GO" id="GO:0016887">
    <property type="term" value="F:ATP hydrolysis activity"/>
    <property type="evidence" value="ECO:0007669"/>
    <property type="project" value="InterPro"/>
</dbReference>
<comment type="caution">
    <text evidence="11">The sequence shown here is derived from an EMBL/GenBank/DDBJ whole genome shotgun (WGS) entry which is preliminary data.</text>
</comment>
<dbReference type="SUPFAM" id="SSF52540">
    <property type="entry name" value="P-loop containing nucleoside triphosphate hydrolases"/>
    <property type="match status" value="2"/>
</dbReference>
<dbReference type="Proteomes" id="UP000622317">
    <property type="component" value="Unassembled WGS sequence"/>
</dbReference>
<accession>A0A927F9J5</accession>
<keyword evidence="2" id="KW-0813">Transport</keyword>
<dbReference type="Pfam" id="PF00005">
    <property type="entry name" value="ABC_tran"/>
    <property type="match status" value="2"/>
</dbReference>
<dbReference type="GO" id="GO:0005524">
    <property type="term" value="F:ATP binding"/>
    <property type="evidence" value="ECO:0007669"/>
    <property type="project" value="UniProtKB-KW"/>
</dbReference>
<keyword evidence="9" id="KW-0472">Membrane</keyword>
<dbReference type="AlphaFoldDB" id="A0A927F9J5"/>
<dbReference type="InterPro" id="IPR017871">
    <property type="entry name" value="ABC_transporter-like_CS"/>
</dbReference>
<organism evidence="11 12">
    <name type="scientific">Pelagicoccus enzymogenes</name>
    <dbReference type="NCBI Taxonomy" id="2773457"/>
    <lineage>
        <taxon>Bacteria</taxon>
        <taxon>Pseudomonadati</taxon>
        <taxon>Verrucomicrobiota</taxon>
        <taxon>Opitutia</taxon>
        <taxon>Puniceicoccales</taxon>
        <taxon>Pelagicoccaceae</taxon>
        <taxon>Pelagicoccus</taxon>
    </lineage>
</organism>
<keyword evidence="5" id="KW-0677">Repeat</keyword>
<reference evidence="11" key="1">
    <citation type="submission" date="2020-09" db="EMBL/GenBank/DDBJ databases">
        <title>Pelagicoccus enzymogenes sp. nov. with an EPS production, isolated from marine sediment.</title>
        <authorList>
            <person name="Feng X."/>
        </authorList>
    </citation>
    <scope>NUCLEOTIDE SEQUENCE</scope>
    <source>
        <strain evidence="11">NFK12</strain>
    </source>
</reference>